<protein>
    <submittedName>
        <fullName evidence="1">Uncharacterized protein</fullName>
    </submittedName>
</protein>
<dbReference type="Proteomes" id="UP000325395">
    <property type="component" value="Unassembled WGS sequence"/>
</dbReference>
<name>A0ABQ6WTG0_9EURO</name>
<gene>
    <name evidence="1" type="ORF">BDV36DRAFT_249777</name>
</gene>
<accession>A0ABQ6WTG0</accession>
<feature type="non-terminal residue" evidence="1">
    <location>
        <position position="1"/>
    </location>
</feature>
<dbReference type="EMBL" id="ML735709">
    <property type="protein sequence ID" value="KAE8420394.1"/>
    <property type="molecule type" value="Genomic_DNA"/>
</dbReference>
<evidence type="ECO:0000313" key="1">
    <source>
        <dbReference type="EMBL" id="KAE8420394.1"/>
    </source>
</evidence>
<organism evidence="1 2">
    <name type="scientific">Aspergillus pseudocaelatus</name>
    <dbReference type="NCBI Taxonomy" id="1825620"/>
    <lineage>
        <taxon>Eukaryota</taxon>
        <taxon>Fungi</taxon>
        <taxon>Dikarya</taxon>
        <taxon>Ascomycota</taxon>
        <taxon>Pezizomycotina</taxon>
        <taxon>Eurotiomycetes</taxon>
        <taxon>Eurotiomycetidae</taxon>
        <taxon>Eurotiales</taxon>
        <taxon>Aspergillaceae</taxon>
        <taxon>Aspergillus</taxon>
        <taxon>Aspergillus subgen. Circumdati</taxon>
    </lineage>
</organism>
<keyword evidence="2" id="KW-1185">Reference proteome</keyword>
<reference evidence="1 2" key="1">
    <citation type="submission" date="2019-04" db="EMBL/GenBank/DDBJ databases">
        <authorList>
            <consortium name="DOE Joint Genome Institute"/>
            <person name="Mondo S."/>
            <person name="Kjaerbolling I."/>
            <person name="Vesth T."/>
            <person name="Frisvad J.C."/>
            <person name="Nybo J.L."/>
            <person name="Theobald S."/>
            <person name="Kildgaard S."/>
            <person name="Isbrandt T."/>
            <person name="Kuo A."/>
            <person name="Sato A."/>
            <person name="Lyhne E.K."/>
            <person name="Kogle M.E."/>
            <person name="Wiebenga A."/>
            <person name="Kun R.S."/>
            <person name="Lubbers R.J."/>
            <person name="Makela M.R."/>
            <person name="Barry K."/>
            <person name="Chovatia M."/>
            <person name="Clum A."/>
            <person name="Daum C."/>
            <person name="Haridas S."/>
            <person name="He G."/>
            <person name="LaButti K."/>
            <person name="Lipzen A."/>
            <person name="Riley R."/>
            <person name="Salamov A."/>
            <person name="Simmons B.A."/>
            <person name="Magnuson J.K."/>
            <person name="Henrissat B."/>
            <person name="Mortensen U.H."/>
            <person name="Larsen T.O."/>
            <person name="Devries R.P."/>
            <person name="Grigoriev I.V."/>
            <person name="Machida M."/>
            <person name="Baker S.E."/>
            <person name="Andersen M.R."/>
            <person name="Cantor M.N."/>
            <person name="Hua S.X."/>
        </authorList>
    </citation>
    <scope>NUCLEOTIDE SEQUENCE [LARGE SCALE GENOMIC DNA]</scope>
    <source>
        <strain evidence="1 2">CBS 117616</strain>
    </source>
</reference>
<proteinExistence type="predicted"/>
<evidence type="ECO:0000313" key="2">
    <source>
        <dbReference type="Proteomes" id="UP000325395"/>
    </source>
</evidence>
<sequence>MLRQLGCQYIIEQDHISRRLESEGWTALNEVALHKILRFTILQQTSSPIDPNSKTRLIIGIP</sequence>